<sequence length="103" mass="11891">MERLRQQEQSLQQERLRMTGQRREVDRLRHSFPVNPPAPVITDFSPAFTSTHVTSAAAMSPVPAELHAKLALIKHTAEKDRDFLQEEQYFLDTLKKTSFNLNT</sequence>
<dbReference type="GO" id="GO:0090162">
    <property type="term" value="P:establishment of epithelial cell polarity"/>
    <property type="evidence" value="ECO:0007669"/>
    <property type="project" value="InterPro"/>
</dbReference>
<dbReference type="GO" id="GO:0097539">
    <property type="term" value="C:ciliary transition fiber"/>
    <property type="evidence" value="ECO:0007669"/>
    <property type="project" value="InterPro"/>
</dbReference>
<feature type="region of interest" description="Disordered" evidence="1">
    <location>
        <begin position="1"/>
        <end position="21"/>
    </location>
</feature>
<evidence type="ECO:0000313" key="3">
    <source>
        <dbReference type="EMBL" id="KAA0706251.1"/>
    </source>
</evidence>
<dbReference type="PANTHER" id="PTHR33689">
    <property type="entry name" value="FAS-BINDING FACTOR 1"/>
    <property type="match status" value="1"/>
</dbReference>
<dbReference type="GO" id="GO:0060271">
    <property type="term" value="P:cilium assembly"/>
    <property type="evidence" value="ECO:0007669"/>
    <property type="project" value="InterPro"/>
</dbReference>
<feature type="domain" description="Fas-binding factor 1 C-terminal" evidence="2">
    <location>
        <begin position="1"/>
        <end position="96"/>
    </location>
</feature>
<dbReference type="PANTHER" id="PTHR33689:SF1">
    <property type="entry name" value="FAS-BINDING FACTOR 1"/>
    <property type="match status" value="1"/>
</dbReference>
<evidence type="ECO:0000256" key="1">
    <source>
        <dbReference type="SAM" id="MobiDB-lite"/>
    </source>
</evidence>
<keyword evidence="4" id="KW-1185">Reference proteome</keyword>
<dbReference type="AlphaFoldDB" id="A0A5A9NAZ5"/>
<gene>
    <name evidence="3" type="ORF">E1301_Tti016254</name>
</gene>
<dbReference type="GO" id="GO:0036064">
    <property type="term" value="C:ciliary basal body"/>
    <property type="evidence" value="ECO:0007669"/>
    <property type="project" value="TreeGrafter"/>
</dbReference>
<dbReference type="EMBL" id="SOYY01000021">
    <property type="protein sequence ID" value="KAA0706251.1"/>
    <property type="molecule type" value="Genomic_DNA"/>
</dbReference>
<name>A0A5A9NAZ5_9TELE</name>
<dbReference type="Pfam" id="PF21007">
    <property type="entry name" value="FBF1"/>
    <property type="match status" value="1"/>
</dbReference>
<dbReference type="InterPro" id="IPR033561">
    <property type="entry name" value="FBF1"/>
</dbReference>
<accession>A0A5A9NAZ5</accession>
<dbReference type="Proteomes" id="UP000324632">
    <property type="component" value="Chromosome 21"/>
</dbReference>
<reference evidence="3 4" key="1">
    <citation type="journal article" date="2019" name="Mol. Ecol. Resour.">
        <title>Chromosome-level genome assembly of Triplophysa tibetana, a fish adapted to the harsh high-altitude environment of the Tibetan Plateau.</title>
        <authorList>
            <person name="Yang X."/>
            <person name="Liu H."/>
            <person name="Ma Z."/>
            <person name="Zou Y."/>
            <person name="Zou M."/>
            <person name="Mao Y."/>
            <person name="Li X."/>
            <person name="Wang H."/>
            <person name="Chen T."/>
            <person name="Wang W."/>
            <person name="Yang R."/>
        </authorList>
    </citation>
    <scope>NUCLEOTIDE SEQUENCE [LARGE SCALE GENOMIC DNA]</scope>
    <source>
        <strain evidence="3">TTIB1903HZAU</strain>
        <tissue evidence="3">Muscle</tissue>
    </source>
</reference>
<organism evidence="3 4">
    <name type="scientific">Triplophysa tibetana</name>
    <dbReference type="NCBI Taxonomy" id="1572043"/>
    <lineage>
        <taxon>Eukaryota</taxon>
        <taxon>Metazoa</taxon>
        <taxon>Chordata</taxon>
        <taxon>Craniata</taxon>
        <taxon>Vertebrata</taxon>
        <taxon>Euteleostomi</taxon>
        <taxon>Actinopterygii</taxon>
        <taxon>Neopterygii</taxon>
        <taxon>Teleostei</taxon>
        <taxon>Ostariophysi</taxon>
        <taxon>Cypriniformes</taxon>
        <taxon>Nemacheilidae</taxon>
        <taxon>Triplophysa</taxon>
    </lineage>
</organism>
<proteinExistence type="predicted"/>
<protein>
    <submittedName>
        <fullName evidence="3">Fas-binding factor 1</fullName>
    </submittedName>
</protein>
<evidence type="ECO:0000259" key="2">
    <source>
        <dbReference type="Pfam" id="PF21007"/>
    </source>
</evidence>
<evidence type="ECO:0000313" key="4">
    <source>
        <dbReference type="Proteomes" id="UP000324632"/>
    </source>
</evidence>
<dbReference type="InterPro" id="IPR049390">
    <property type="entry name" value="FBF1_C"/>
</dbReference>
<dbReference type="GO" id="GO:0005814">
    <property type="term" value="C:centriole"/>
    <property type="evidence" value="ECO:0007669"/>
    <property type="project" value="TreeGrafter"/>
</dbReference>
<comment type="caution">
    <text evidence="3">The sequence shown here is derived from an EMBL/GenBank/DDBJ whole genome shotgun (WGS) entry which is preliminary data.</text>
</comment>